<feature type="domain" description="Methyltransferase" evidence="2">
    <location>
        <begin position="52"/>
        <end position="153"/>
    </location>
</feature>
<name>A0A8E5HJ35_USTVR</name>
<dbReference type="InterPro" id="IPR029063">
    <property type="entry name" value="SAM-dependent_MTases_sf"/>
</dbReference>
<dbReference type="SUPFAM" id="SSF53335">
    <property type="entry name" value="S-adenosyl-L-methionine-dependent methyltransferases"/>
    <property type="match status" value="1"/>
</dbReference>
<dbReference type="OrthoDB" id="4959830at2759"/>
<proteinExistence type="inferred from homology"/>
<dbReference type="PANTHER" id="PTHR43591:SF105">
    <property type="entry name" value="METHYLTRANSFERASE DOMAIN-CONTAINING PROTEIN-RELATED"/>
    <property type="match status" value="1"/>
</dbReference>
<comment type="similarity">
    <text evidence="1">Belongs to the methyltransferase superfamily. LaeA methyltransferase family.</text>
</comment>
<protein>
    <recommendedName>
        <fullName evidence="2">Methyltransferase domain-containing protein</fullName>
    </recommendedName>
</protein>
<dbReference type="AlphaFoldDB" id="A0A8E5HJ35"/>
<dbReference type="KEGG" id="uvi:66061389"/>
<dbReference type="EMBL" id="CP072753">
    <property type="protein sequence ID" value="QUC16370.1"/>
    <property type="molecule type" value="Genomic_DNA"/>
</dbReference>
<reference evidence="3" key="1">
    <citation type="submission" date="2020-03" db="EMBL/GenBank/DDBJ databases">
        <title>A mixture of massive structural variations and highly conserved coding sequences in Ustilaginoidea virens genome.</title>
        <authorList>
            <person name="Zhang K."/>
            <person name="Zhao Z."/>
            <person name="Zhang Z."/>
            <person name="Li Y."/>
            <person name="Hsiang T."/>
            <person name="Sun W."/>
        </authorList>
    </citation>
    <scope>NUCLEOTIDE SEQUENCE</scope>
    <source>
        <strain evidence="3">UV-8b</strain>
    </source>
</reference>
<dbReference type="Pfam" id="PF13649">
    <property type="entry name" value="Methyltransf_25"/>
    <property type="match status" value="1"/>
</dbReference>
<organism evidence="3 4">
    <name type="scientific">Ustilaginoidea virens</name>
    <name type="common">Rice false smut fungus</name>
    <name type="synonym">Villosiclava virens</name>
    <dbReference type="NCBI Taxonomy" id="1159556"/>
    <lineage>
        <taxon>Eukaryota</taxon>
        <taxon>Fungi</taxon>
        <taxon>Dikarya</taxon>
        <taxon>Ascomycota</taxon>
        <taxon>Pezizomycotina</taxon>
        <taxon>Sordariomycetes</taxon>
        <taxon>Hypocreomycetidae</taxon>
        <taxon>Hypocreales</taxon>
        <taxon>Clavicipitaceae</taxon>
        <taxon>Ustilaginoidea</taxon>
    </lineage>
</organism>
<dbReference type="InterPro" id="IPR041698">
    <property type="entry name" value="Methyltransf_25"/>
</dbReference>
<dbReference type="PANTHER" id="PTHR43591">
    <property type="entry name" value="METHYLTRANSFERASE"/>
    <property type="match status" value="1"/>
</dbReference>
<dbReference type="GO" id="GO:0008168">
    <property type="term" value="F:methyltransferase activity"/>
    <property type="evidence" value="ECO:0007669"/>
    <property type="project" value="TreeGrafter"/>
</dbReference>
<evidence type="ECO:0000313" key="4">
    <source>
        <dbReference type="Proteomes" id="UP000027002"/>
    </source>
</evidence>
<dbReference type="RefSeq" id="XP_042994043.1">
    <property type="nucleotide sequence ID" value="XM_043138109.1"/>
</dbReference>
<dbReference type="CDD" id="cd02440">
    <property type="entry name" value="AdoMet_MTases"/>
    <property type="match status" value="1"/>
</dbReference>
<dbReference type="GeneID" id="66061389"/>
<evidence type="ECO:0000313" key="3">
    <source>
        <dbReference type="EMBL" id="QUC16370.1"/>
    </source>
</evidence>
<gene>
    <name evidence="3" type="ORF">UV8b_00611</name>
</gene>
<evidence type="ECO:0000259" key="2">
    <source>
        <dbReference type="Pfam" id="PF13649"/>
    </source>
</evidence>
<dbReference type="Proteomes" id="UP000027002">
    <property type="component" value="Chromosome 1"/>
</dbReference>
<accession>A0A8E5HJ35</accession>
<sequence length="288" mass="30907">MSPPRGPPSAIDFFDMAAPKYEWASGSSTREVGQLVLQLPQLQDLQGPAAVVLDNACGTAVVAEEIIAQCKRTGAPLPQIHAVDPAKKMLAIAQDKIAALGAQAGCKLAVMPAEKLDFPDATFTHSITNLGILFFADAPAAAKEIYRTLKPGGVAVVTSWSDMGYVKGVIQPAQKAARPDDKPFNLPIPPEWFSADHVKAVLEDGGFAQVQLVRKPAHFGAPALPELRDMLLEAFIHLWSRTWSEDEQVKFKEAVLEHLAKVTVPYTTPSGEPGVGVPMEAIIAVCRK</sequence>
<keyword evidence="4" id="KW-1185">Reference proteome</keyword>
<dbReference type="Gene3D" id="3.40.50.150">
    <property type="entry name" value="Vaccinia Virus protein VP39"/>
    <property type="match status" value="1"/>
</dbReference>
<evidence type="ECO:0000256" key="1">
    <source>
        <dbReference type="ARBA" id="ARBA00038158"/>
    </source>
</evidence>